<dbReference type="InterPro" id="IPR025662">
    <property type="entry name" value="Sigma_54_int_dom_ATP-bd_1"/>
</dbReference>
<dbReference type="Proteomes" id="UP000885779">
    <property type="component" value="Unassembled WGS sequence"/>
</dbReference>
<dbReference type="InterPro" id="IPR025943">
    <property type="entry name" value="Sigma_54_int_dom_ATP-bd_2"/>
</dbReference>
<dbReference type="GO" id="GO:0005737">
    <property type="term" value="C:cytoplasm"/>
    <property type="evidence" value="ECO:0007669"/>
    <property type="project" value="UniProtKB-SubCell"/>
</dbReference>
<dbReference type="CDD" id="cd00009">
    <property type="entry name" value="AAA"/>
    <property type="match status" value="1"/>
</dbReference>
<keyword evidence="13" id="KW-0535">Nitrogen fixation</keyword>
<evidence type="ECO:0000256" key="12">
    <source>
        <dbReference type="ARBA" id="ARBA00023163"/>
    </source>
</evidence>
<protein>
    <recommendedName>
        <fullName evidence="2">DNA-binding transcriptional regulator NtrC</fullName>
    </recommendedName>
    <alternativeName>
        <fullName evidence="14">Nitrogen regulation protein NR(I)</fullName>
    </alternativeName>
    <alternativeName>
        <fullName evidence="15">Nitrogen regulator I</fullName>
    </alternativeName>
</protein>
<dbReference type="SUPFAM" id="SSF46689">
    <property type="entry name" value="Homeodomain-like"/>
    <property type="match status" value="1"/>
</dbReference>
<dbReference type="PROSITE" id="PS00688">
    <property type="entry name" value="SIGMA54_INTERACT_3"/>
    <property type="match status" value="1"/>
</dbReference>
<evidence type="ECO:0000259" key="18">
    <source>
        <dbReference type="PROSITE" id="PS50110"/>
    </source>
</evidence>
<evidence type="ECO:0000256" key="11">
    <source>
        <dbReference type="ARBA" id="ARBA00023159"/>
    </source>
</evidence>
<name>A0A7V4WVC5_CALAY</name>
<feature type="domain" description="Sigma-54 factor interaction" evidence="17">
    <location>
        <begin position="144"/>
        <end position="373"/>
    </location>
</feature>
<keyword evidence="11" id="KW-0010">Activator</keyword>
<dbReference type="AlphaFoldDB" id="A0A7V4WVC5"/>
<dbReference type="SUPFAM" id="SSF52172">
    <property type="entry name" value="CheY-like"/>
    <property type="match status" value="1"/>
</dbReference>
<evidence type="ECO:0000256" key="7">
    <source>
        <dbReference type="ARBA" id="ARBA00022840"/>
    </source>
</evidence>
<keyword evidence="5 16" id="KW-0597">Phosphoprotein</keyword>
<dbReference type="PANTHER" id="PTHR32071">
    <property type="entry name" value="TRANSCRIPTIONAL REGULATORY PROTEIN"/>
    <property type="match status" value="1"/>
</dbReference>
<keyword evidence="7" id="KW-0067">ATP-binding</keyword>
<dbReference type="Pfam" id="PF00158">
    <property type="entry name" value="Sigma54_activat"/>
    <property type="match status" value="1"/>
</dbReference>
<keyword evidence="4" id="KW-0678">Repressor</keyword>
<dbReference type="EMBL" id="DRQG01000096">
    <property type="protein sequence ID" value="HGY56090.1"/>
    <property type="molecule type" value="Genomic_DNA"/>
</dbReference>
<dbReference type="Pfam" id="PF00072">
    <property type="entry name" value="Response_reg"/>
    <property type="match status" value="1"/>
</dbReference>
<evidence type="ECO:0000259" key="17">
    <source>
        <dbReference type="PROSITE" id="PS50045"/>
    </source>
</evidence>
<evidence type="ECO:0000256" key="9">
    <source>
        <dbReference type="ARBA" id="ARBA00023015"/>
    </source>
</evidence>
<dbReference type="InterPro" id="IPR009057">
    <property type="entry name" value="Homeodomain-like_sf"/>
</dbReference>
<evidence type="ECO:0000256" key="16">
    <source>
        <dbReference type="PROSITE-ProRule" id="PRU00169"/>
    </source>
</evidence>
<dbReference type="InterPro" id="IPR011006">
    <property type="entry name" value="CheY-like_superfamily"/>
</dbReference>
<evidence type="ECO:0000256" key="6">
    <source>
        <dbReference type="ARBA" id="ARBA00022741"/>
    </source>
</evidence>
<evidence type="ECO:0000256" key="5">
    <source>
        <dbReference type="ARBA" id="ARBA00022553"/>
    </source>
</evidence>
<evidence type="ECO:0000256" key="3">
    <source>
        <dbReference type="ARBA" id="ARBA00022490"/>
    </source>
</evidence>
<keyword evidence="8" id="KW-0902">Two-component regulatory system</keyword>
<evidence type="ECO:0000256" key="8">
    <source>
        <dbReference type="ARBA" id="ARBA00023012"/>
    </source>
</evidence>
<keyword evidence="3" id="KW-0963">Cytoplasm</keyword>
<evidence type="ECO:0000256" key="10">
    <source>
        <dbReference type="ARBA" id="ARBA00023125"/>
    </source>
</evidence>
<proteinExistence type="predicted"/>
<comment type="caution">
    <text evidence="19">The sequence shown here is derived from an EMBL/GenBank/DDBJ whole genome shotgun (WGS) entry which is preliminary data.</text>
</comment>
<dbReference type="Gene3D" id="1.10.8.60">
    <property type="match status" value="1"/>
</dbReference>
<evidence type="ECO:0000256" key="15">
    <source>
        <dbReference type="ARBA" id="ARBA00031910"/>
    </source>
</evidence>
<dbReference type="PANTHER" id="PTHR32071:SF95">
    <property type="entry name" value="DNA-BINDING TRANSCRIPTIONAL REGULATOR NTRC"/>
    <property type="match status" value="1"/>
</dbReference>
<dbReference type="FunFam" id="1.10.8.60:FF:000014">
    <property type="entry name" value="DNA-binding transcriptional regulator NtrC"/>
    <property type="match status" value="1"/>
</dbReference>
<dbReference type="PROSITE" id="PS00676">
    <property type="entry name" value="SIGMA54_INTERACT_2"/>
    <property type="match status" value="1"/>
</dbReference>
<dbReference type="InterPro" id="IPR002078">
    <property type="entry name" value="Sigma_54_int"/>
</dbReference>
<feature type="domain" description="Response regulatory" evidence="18">
    <location>
        <begin position="5"/>
        <end position="119"/>
    </location>
</feature>
<dbReference type="FunFam" id="3.40.50.300:FF:000006">
    <property type="entry name" value="DNA-binding transcriptional regulator NtrC"/>
    <property type="match status" value="1"/>
</dbReference>
<reference evidence="19" key="1">
    <citation type="journal article" date="2020" name="mSystems">
        <title>Genome- and Community-Level Interaction Insights into Carbon Utilization and Element Cycling Functions of Hydrothermarchaeota in Hydrothermal Sediment.</title>
        <authorList>
            <person name="Zhou Z."/>
            <person name="Liu Y."/>
            <person name="Xu W."/>
            <person name="Pan J."/>
            <person name="Luo Z.H."/>
            <person name="Li M."/>
        </authorList>
    </citation>
    <scope>NUCLEOTIDE SEQUENCE [LARGE SCALE GENOMIC DNA]</scope>
    <source>
        <strain evidence="19">HyVt-577</strain>
    </source>
</reference>
<evidence type="ECO:0000256" key="2">
    <source>
        <dbReference type="ARBA" id="ARBA00019059"/>
    </source>
</evidence>
<dbReference type="Pfam" id="PF02954">
    <property type="entry name" value="HTH_8"/>
    <property type="match status" value="1"/>
</dbReference>
<evidence type="ECO:0000256" key="4">
    <source>
        <dbReference type="ARBA" id="ARBA00022491"/>
    </source>
</evidence>
<accession>A0A7V4WVC5</accession>
<evidence type="ECO:0000256" key="13">
    <source>
        <dbReference type="ARBA" id="ARBA00023231"/>
    </source>
</evidence>
<dbReference type="InterPro" id="IPR002197">
    <property type="entry name" value="HTH_Fis"/>
</dbReference>
<dbReference type="PROSITE" id="PS50045">
    <property type="entry name" value="SIGMA54_INTERACT_4"/>
    <property type="match status" value="1"/>
</dbReference>
<dbReference type="InterPro" id="IPR001789">
    <property type="entry name" value="Sig_transdc_resp-reg_receiver"/>
</dbReference>
<dbReference type="InterPro" id="IPR003593">
    <property type="entry name" value="AAA+_ATPase"/>
</dbReference>
<dbReference type="InterPro" id="IPR025944">
    <property type="entry name" value="Sigma_54_int_dom_CS"/>
</dbReference>
<dbReference type="Gene3D" id="3.40.50.300">
    <property type="entry name" value="P-loop containing nucleotide triphosphate hydrolases"/>
    <property type="match status" value="1"/>
</dbReference>
<dbReference type="GO" id="GO:0000160">
    <property type="term" value="P:phosphorelay signal transduction system"/>
    <property type="evidence" value="ECO:0007669"/>
    <property type="project" value="UniProtKB-KW"/>
</dbReference>
<dbReference type="PROSITE" id="PS50110">
    <property type="entry name" value="RESPONSE_REGULATORY"/>
    <property type="match status" value="1"/>
</dbReference>
<dbReference type="GO" id="GO:0005524">
    <property type="term" value="F:ATP binding"/>
    <property type="evidence" value="ECO:0007669"/>
    <property type="project" value="UniProtKB-KW"/>
</dbReference>
<organism evidence="19">
    <name type="scientific">Caldithrix abyssi</name>
    <dbReference type="NCBI Taxonomy" id="187145"/>
    <lineage>
        <taxon>Bacteria</taxon>
        <taxon>Pseudomonadati</taxon>
        <taxon>Calditrichota</taxon>
        <taxon>Calditrichia</taxon>
        <taxon>Calditrichales</taxon>
        <taxon>Calditrichaceae</taxon>
        <taxon>Caldithrix</taxon>
    </lineage>
</organism>
<dbReference type="Gene3D" id="3.40.50.2300">
    <property type="match status" value="1"/>
</dbReference>
<dbReference type="Pfam" id="PF25601">
    <property type="entry name" value="AAA_lid_14"/>
    <property type="match status" value="1"/>
</dbReference>
<dbReference type="GO" id="GO:0006355">
    <property type="term" value="P:regulation of DNA-templated transcription"/>
    <property type="evidence" value="ECO:0007669"/>
    <property type="project" value="InterPro"/>
</dbReference>
<comment type="subcellular location">
    <subcellularLocation>
        <location evidence="1">Cytoplasm</location>
    </subcellularLocation>
</comment>
<dbReference type="GO" id="GO:0043565">
    <property type="term" value="F:sequence-specific DNA binding"/>
    <property type="evidence" value="ECO:0007669"/>
    <property type="project" value="InterPro"/>
</dbReference>
<evidence type="ECO:0000256" key="1">
    <source>
        <dbReference type="ARBA" id="ARBA00004496"/>
    </source>
</evidence>
<dbReference type="SUPFAM" id="SSF52540">
    <property type="entry name" value="P-loop containing nucleoside triphosphate hydrolases"/>
    <property type="match status" value="1"/>
</dbReference>
<evidence type="ECO:0000313" key="19">
    <source>
        <dbReference type="EMBL" id="HGY56090.1"/>
    </source>
</evidence>
<keyword evidence="9" id="KW-0805">Transcription regulation</keyword>
<keyword evidence="12" id="KW-0804">Transcription</keyword>
<dbReference type="SMART" id="SM00382">
    <property type="entry name" value="AAA"/>
    <property type="match status" value="1"/>
</dbReference>
<keyword evidence="10" id="KW-0238">DNA-binding</keyword>
<dbReference type="PRINTS" id="PR01590">
    <property type="entry name" value="HTHFIS"/>
</dbReference>
<sequence>MREFRILLVDDEPAQITSIKSFLKRRSYTVLSANSGNEAMAVIRDGNVDLVLTDFRMPDMNGLEVVKAVKEFNPGIPVVVITAFSDTEDAVQVMKEGAFDYLSKPVNLDELEALVQKAREHRYLVSENKLLKEQLQQRYKFDSIISQSGVMEEVLNTAGRVAKSKATVLIRGESGTGKELIARAIHYSSDSSDRPLITVNCAALSENLLESELFGHEKGSFTGATSQRIGRFEQADGGTLFIDEIGDIPPLTQVKLLRALQFGEFERVGGNQTIKTDVRVVTATNRNLEEMIEKGLFREDLYYRLNVVTIQLPPLRERKADIPLLIRHFIEKYAQENNKTVNGISKEAQDYLMRYHFPGNIRELENIIERAVVLARDEIITTEDLPKGLSATSEQAILDPRNFASPYPEKVAAFERAMIEEALELEKGNQSRAARLLGISERHLRSRMQKLDIVNTKR</sequence>
<dbReference type="PROSITE" id="PS00675">
    <property type="entry name" value="SIGMA54_INTERACT_1"/>
    <property type="match status" value="1"/>
</dbReference>
<evidence type="ECO:0000256" key="14">
    <source>
        <dbReference type="ARBA" id="ARBA00029881"/>
    </source>
</evidence>
<dbReference type="InterPro" id="IPR027417">
    <property type="entry name" value="P-loop_NTPase"/>
</dbReference>
<keyword evidence="6" id="KW-0547">Nucleotide-binding</keyword>
<dbReference type="InterPro" id="IPR058031">
    <property type="entry name" value="AAA_lid_NorR"/>
</dbReference>
<dbReference type="Gene3D" id="1.10.10.60">
    <property type="entry name" value="Homeodomain-like"/>
    <property type="match status" value="1"/>
</dbReference>
<feature type="modified residue" description="4-aspartylphosphate" evidence="16">
    <location>
        <position position="54"/>
    </location>
</feature>
<dbReference type="SMART" id="SM00448">
    <property type="entry name" value="REC"/>
    <property type="match status" value="1"/>
</dbReference>
<gene>
    <name evidence="19" type="ORF">ENK44_10325</name>
</gene>